<gene>
    <name evidence="2" type="ORF">FFV09_02610</name>
</gene>
<protein>
    <submittedName>
        <fullName evidence="2">Uncharacterized protein</fullName>
    </submittedName>
</protein>
<evidence type="ECO:0000256" key="1">
    <source>
        <dbReference type="SAM" id="MobiDB-lite"/>
    </source>
</evidence>
<accession>A0A4Y6UQF0</accession>
<sequence>MTRDREADVNDKGPGPDDIPDVDPRYEETDPGSFDQVTRDNLKGEDSLIDDPEDSEELDK</sequence>
<dbReference type="AlphaFoldDB" id="A0A4Y6UQF0"/>
<dbReference type="Proteomes" id="UP000316968">
    <property type="component" value="Chromosome"/>
</dbReference>
<evidence type="ECO:0000313" key="3">
    <source>
        <dbReference type="Proteomes" id="UP000316968"/>
    </source>
</evidence>
<dbReference type="OrthoDB" id="9904113at2"/>
<organism evidence="2 3">
    <name type="scientific">Saccharibacillus brassicae</name>
    <dbReference type="NCBI Taxonomy" id="2583377"/>
    <lineage>
        <taxon>Bacteria</taxon>
        <taxon>Bacillati</taxon>
        <taxon>Bacillota</taxon>
        <taxon>Bacilli</taxon>
        <taxon>Bacillales</taxon>
        <taxon>Paenibacillaceae</taxon>
        <taxon>Saccharibacillus</taxon>
    </lineage>
</organism>
<dbReference type="KEGG" id="saca:FFV09_02610"/>
<reference evidence="2 3" key="1">
    <citation type="submission" date="2019-06" db="EMBL/GenBank/DDBJ databases">
        <title>Saccharibacillus brassicae sp. nov., an endophytic bacterium isolated from Chinese cabbage seeds (Brassica pekinensis).</title>
        <authorList>
            <person name="Jiang L."/>
            <person name="Lee J."/>
            <person name="Kim S.W."/>
        </authorList>
    </citation>
    <scope>NUCLEOTIDE SEQUENCE [LARGE SCALE GENOMIC DNA]</scope>
    <source>
        <strain evidence="3">KCTC 43072 / ATSA2</strain>
    </source>
</reference>
<proteinExistence type="predicted"/>
<dbReference type="RefSeq" id="WP_141446240.1">
    <property type="nucleotide sequence ID" value="NZ_CBCSAZ010000001.1"/>
</dbReference>
<dbReference type="EMBL" id="CP041217">
    <property type="protein sequence ID" value="QDH19853.1"/>
    <property type="molecule type" value="Genomic_DNA"/>
</dbReference>
<evidence type="ECO:0000313" key="2">
    <source>
        <dbReference type="EMBL" id="QDH19853.1"/>
    </source>
</evidence>
<feature type="compositionally biased region" description="Basic and acidic residues" evidence="1">
    <location>
        <begin position="37"/>
        <end position="46"/>
    </location>
</feature>
<feature type="compositionally biased region" description="Acidic residues" evidence="1">
    <location>
        <begin position="47"/>
        <end position="60"/>
    </location>
</feature>
<feature type="compositionally biased region" description="Basic and acidic residues" evidence="1">
    <location>
        <begin position="1"/>
        <end position="15"/>
    </location>
</feature>
<feature type="region of interest" description="Disordered" evidence="1">
    <location>
        <begin position="1"/>
        <end position="60"/>
    </location>
</feature>
<keyword evidence="3" id="KW-1185">Reference proteome</keyword>
<name>A0A4Y6UQF0_SACBS</name>